<dbReference type="RefSeq" id="WP_067834997.1">
    <property type="nucleotide sequence ID" value="NZ_LZJP01000124.1"/>
</dbReference>
<name>A0A1A2TBG4_MYCNT</name>
<dbReference type="EMBL" id="LZJU01000215">
    <property type="protein sequence ID" value="OBH65264.1"/>
    <property type="molecule type" value="Genomic_DNA"/>
</dbReference>
<reference evidence="2 3" key="1">
    <citation type="submission" date="2016-06" db="EMBL/GenBank/DDBJ databases">
        <authorList>
            <person name="Kjaerup R.B."/>
            <person name="Dalgaard T.S."/>
            <person name="Juul-Madsen H.R."/>
        </authorList>
    </citation>
    <scope>NUCLEOTIDE SEQUENCE [LARGE SCALE GENOMIC DNA]</scope>
    <source>
        <strain evidence="2 3">E152</strain>
    </source>
</reference>
<comment type="caution">
    <text evidence="2">The sequence shown here is derived from an EMBL/GenBank/DDBJ whole genome shotgun (WGS) entry which is preliminary data.</text>
</comment>
<protein>
    <recommendedName>
        <fullName evidence="4">GAP family protein</fullName>
    </recommendedName>
</protein>
<feature type="transmembrane region" description="Helical" evidence="1">
    <location>
        <begin position="77"/>
        <end position="99"/>
    </location>
</feature>
<evidence type="ECO:0000256" key="1">
    <source>
        <dbReference type="SAM" id="Phobius"/>
    </source>
</evidence>
<feature type="transmembrane region" description="Helical" evidence="1">
    <location>
        <begin position="222"/>
        <end position="241"/>
    </location>
</feature>
<feature type="transmembrane region" description="Helical" evidence="1">
    <location>
        <begin position="38"/>
        <end position="65"/>
    </location>
</feature>
<sequence length="244" mass="25455">MWGTVLGLALWLSIDPTRLVIGGILMSSPRPRHNLLAYWLGGLAAGVAPGLGALVLLHGSLLLVVENARSAVASCTGGYFQIAVGVLALMIAAVVAAGFPARLYAGTAMYGGAPSDPALQPRTLTASARMTARVRDALQGGNPWMAFGIGLVTTMPVVDYLVVLILIVSSRAAIGIQFGAVVAFTVVVLVLVEVPLVSYLVMPATTRLVMSQLHRWVATHRRRLLITVTAAVGLMCVTAGMSSI</sequence>
<keyword evidence="1" id="KW-1133">Transmembrane helix</keyword>
<gene>
    <name evidence="2" type="ORF">A5683_01175</name>
</gene>
<keyword evidence="1" id="KW-0472">Membrane</keyword>
<dbReference type="AlphaFoldDB" id="A0A1A2TBG4"/>
<keyword evidence="1" id="KW-0812">Transmembrane</keyword>
<proteinExistence type="predicted"/>
<dbReference type="Pfam" id="PF11139">
    <property type="entry name" value="SfLAP"/>
    <property type="match status" value="1"/>
</dbReference>
<dbReference type="InterPro" id="IPR021315">
    <property type="entry name" value="Gap/Sap"/>
</dbReference>
<dbReference type="OrthoDB" id="4627516at2"/>
<organism evidence="2 3">
    <name type="scientific">Mycobacterium mantenii</name>
    <dbReference type="NCBI Taxonomy" id="560555"/>
    <lineage>
        <taxon>Bacteria</taxon>
        <taxon>Bacillati</taxon>
        <taxon>Actinomycetota</taxon>
        <taxon>Actinomycetes</taxon>
        <taxon>Mycobacteriales</taxon>
        <taxon>Mycobacteriaceae</taxon>
        <taxon>Mycobacterium</taxon>
        <taxon>Mycobacterium avium complex (MAC)</taxon>
    </lineage>
</organism>
<evidence type="ECO:0000313" key="3">
    <source>
        <dbReference type="Proteomes" id="UP000092389"/>
    </source>
</evidence>
<evidence type="ECO:0000313" key="2">
    <source>
        <dbReference type="EMBL" id="OBH65264.1"/>
    </source>
</evidence>
<dbReference type="Proteomes" id="UP000092389">
    <property type="component" value="Unassembled WGS sequence"/>
</dbReference>
<accession>A0A1A2TBG4</accession>
<feature type="transmembrane region" description="Helical" evidence="1">
    <location>
        <begin position="144"/>
        <end position="168"/>
    </location>
</feature>
<accession>A0A1A2SM63</accession>
<evidence type="ECO:0008006" key="4">
    <source>
        <dbReference type="Google" id="ProtNLM"/>
    </source>
</evidence>
<feature type="transmembrane region" description="Helical" evidence="1">
    <location>
        <begin position="180"/>
        <end position="202"/>
    </location>
</feature>